<feature type="domain" description="N-sulphoglucosamine sulphohydrolase C-terminal" evidence="4">
    <location>
        <begin position="422"/>
        <end position="473"/>
    </location>
</feature>
<dbReference type="GO" id="GO:0004065">
    <property type="term" value="F:arylsulfatase activity"/>
    <property type="evidence" value="ECO:0007669"/>
    <property type="project" value="TreeGrafter"/>
</dbReference>
<dbReference type="SUPFAM" id="SSF53649">
    <property type="entry name" value="Alkaline phosphatase-like"/>
    <property type="match status" value="1"/>
</dbReference>
<evidence type="ECO:0000259" key="4">
    <source>
        <dbReference type="Pfam" id="PF16347"/>
    </source>
</evidence>
<keyword evidence="6" id="KW-1185">Reference proteome</keyword>
<comment type="similarity">
    <text evidence="1">Belongs to the sulfatase family.</text>
</comment>
<evidence type="ECO:0000313" key="5">
    <source>
        <dbReference type="EMBL" id="WED65961.1"/>
    </source>
</evidence>
<proteinExistence type="inferred from homology"/>
<dbReference type="Pfam" id="PF16347">
    <property type="entry name" value="SGSH_C"/>
    <property type="match status" value="1"/>
</dbReference>
<dbReference type="KEGG" id="slom:PXH66_03745"/>
<name>A0AAF0CQ24_9BACT</name>
<dbReference type="InterPro" id="IPR032506">
    <property type="entry name" value="SGSH_C"/>
</dbReference>
<dbReference type="EMBL" id="CP119075">
    <property type="protein sequence ID" value="WED65961.1"/>
    <property type="molecule type" value="Genomic_DNA"/>
</dbReference>
<dbReference type="Pfam" id="PF00884">
    <property type="entry name" value="Sulfatase"/>
    <property type="match status" value="1"/>
</dbReference>
<evidence type="ECO:0000256" key="2">
    <source>
        <dbReference type="ARBA" id="ARBA00022801"/>
    </source>
</evidence>
<reference evidence="5" key="1">
    <citation type="submission" date="2023-03" db="EMBL/GenBank/DDBJ databases">
        <title>Lomoglobus Profundus gen. nov., sp. nov., a novel member of the phylum Verrucomicrobia, isolated from deep-marine sediment of South China Sea.</title>
        <authorList>
            <person name="Ahmad T."/>
            <person name="Ishaq S.E."/>
            <person name="Wang F."/>
        </authorList>
    </citation>
    <scope>NUCLEOTIDE SEQUENCE</scope>
    <source>
        <strain evidence="5">LMO-M01</strain>
    </source>
</reference>
<sequence length="505" mass="56975">MAASPEHPNLLFIMTDQQRFDALSCHGGWIQTPHLDRLAAEGVDLRGHFAQAPVCVPSRCSLFSGRYGHGHGVLENDGRLGAHEAHLFKVLRQQGYHLTYSGKNHLLPESEMIANFDGYDSHGPERAEEPNRAAYLALERRSMKKLFSGNSHDSGEYHDFPDEVTGSGVIAAETKRHLRAAPADQPWCVVTSFSDPHVPHLAPRRFESLYSQEAIPLPEWDESELNSKHPRVRVKRGAQGSATADEADRRRYLSIYGSMCSFVDELIGGIVATLRERPDAARTMIVFVSDHGDFCWHHGLVKKDLLLYDDLLHVPTLIHWPEQLQPQVIRQTLSEHVDILPTILELAGIVPPPVCQGRSLVPLLRGETASHRDEIHAEVCYPEMRSAYRSAQEFRAAWEADQLSGGPLANSAPFNVPGDHTKCVRTTRWKYIWFGDGFEELYDVQEDPDEAHNLAAEPEFTAVINDLRKRLADWLRVTADDRSESDRQEVINAYDQWDHDLADSR</sequence>
<dbReference type="InterPro" id="IPR050738">
    <property type="entry name" value="Sulfatase"/>
</dbReference>
<dbReference type="PANTHER" id="PTHR42693">
    <property type="entry name" value="ARYLSULFATASE FAMILY MEMBER"/>
    <property type="match status" value="1"/>
</dbReference>
<protein>
    <submittedName>
        <fullName evidence="5">Sulfatase-like hydrolase/transferase</fullName>
    </submittedName>
</protein>
<feature type="domain" description="Sulfatase N-terminal" evidence="3">
    <location>
        <begin position="8"/>
        <end position="349"/>
    </location>
</feature>
<evidence type="ECO:0000313" key="6">
    <source>
        <dbReference type="Proteomes" id="UP001218638"/>
    </source>
</evidence>
<dbReference type="AlphaFoldDB" id="A0AAF0CQ24"/>
<dbReference type="RefSeq" id="WP_330927825.1">
    <property type="nucleotide sequence ID" value="NZ_CP119075.1"/>
</dbReference>
<dbReference type="InterPro" id="IPR017850">
    <property type="entry name" value="Alkaline_phosphatase_core_sf"/>
</dbReference>
<dbReference type="InterPro" id="IPR000917">
    <property type="entry name" value="Sulfatase_N"/>
</dbReference>
<keyword evidence="2 5" id="KW-0378">Hydrolase</keyword>
<dbReference type="Gene3D" id="3.40.720.10">
    <property type="entry name" value="Alkaline Phosphatase, subunit A"/>
    <property type="match status" value="1"/>
</dbReference>
<accession>A0AAF0CQ24</accession>
<dbReference type="PANTHER" id="PTHR42693:SF53">
    <property type="entry name" value="ENDO-4-O-SULFATASE"/>
    <property type="match status" value="1"/>
</dbReference>
<dbReference type="Proteomes" id="UP001218638">
    <property type="component" value="Chromosome"/>
</dbReference>
<evidence type="ECO:0000259" key="3">
    <source>
        <dbReference type="Pfam" id="PF00884"/>
    </source>
</evidence>
<gene>
    <name evidence="5" type="ORF">PXH66_03745</name>
</gene>
<evidence type="ECO:0000256" key="1">
    <source>
        <dbReference type="ARBA" id="ARBA00008779"/>
    </source>
</evidence>
<organism evidence="5 6">
    <name type="scientific">Synoicihabitans lomoniglobus</name>
    <dbReference type="NCBI Taxonomy" id="2909285"/>
    <lineage>
        <taxon>Bacteria</taxon>
        <taxon>Pseudomonadati</taxon>
        <taxon>Verrucomicrobiota</taxon>
        <taxon>Opitutia</taxon>
        <taxon>Opitutales</taxon>
        <taxon>Opitutaceae</taxon>
        <taxon>Synoicihabitans</taxon>
    </lineage>
</organism>